<accession>A0ABQ7FWN2</accession>
<dbReference type="InterPro" id="IPR000048">
    <property type="entry name" value="IQ_motif_EF-hand-BS"/>
</dbReference>
<dbReference type="Gene3D" id="1.20.5.190">
    <property type="match status" value="1"/>
</dbReference>
<feature type="region of interest" description="Disordered" evidence="1">
    <location>
        <begin position="150"/>
        <end position="227"/>
    </location>
</feature>
<proteinExistence type="predicted"/>
<protein>
    <submittedName>
        <fullName evidence="2">Uncharacterized protein</fullName>
    </submittedName>
</protein>
<feature type="compositionally biased region" description="Polar residues" evidence="1">
    <location>
        <begin position="197"/>
        <end position="217"/>
    </location>
</feature>
<gene>
    <name evidence="2" type="ORF">DUNSADRAFT_2116</name>
</gene>
<name>A0ABQ7FWN2_DUNSA</name>
<organism evidence="2 3">
    <name type="scientific">Dunaliella salina</name>
    <name type="common">Green alga</name>
    <name type="synonym">Protococcus salinus</name>
    <dbReference type="NCBI Taxonomy" id="3046"/>
    <lineage>
        <taxon>Eukaryota</taxon>
        <taxon>Viridiplantae</taxon>
        <taxon>Chlorophyta</taxon>
        <taxon>core chlorophytes</taxon>
        <taxon>Chlorophyceae</taxon>
        <taxon>CS clade</taxon>
        <taxon>Chlamydomonadales</taxon>
        <taxon>Dunaliellaceae</taxon>
        <taxon>Dunaliella</taxon>
    </lineage>
</organism>
<evidence type="ECO:0000313" key="2">
    <source>
        <dbReference type="EMBL" id="KAF5826763.1"/>
    </source>
</evidence>
<evidence type="ECO:0000256" key="1">
    <source>
        <dbReference type="SAM" id="MobiDB-lite"/>
    </source>
</evidence>
<comment type="caution">
    <text evidence="2">The sequence shown here is derived from an EMBL/GenBank/DDBJ whole genome shotgun (WGS) entry which is preliminary data.</text>
</comment>
<dbReference type="Proteomes" id="UP000815325">
    <property type="component" value="Unassembled WGS sequence"/>
</dbReference>
<dbReference type="PROSITE" id="PS50096">
    <property type="entry name" value="IQ"/>
    <property type="match status" value="3"/>
</dbReference>
<dbReference type="EMBL" id="MU070726">
    <property type="protein sequence ID" value="KAF5826763.1"/>
    <property type="molecule type" value="Genomic_DNA"/>
</dbReference>
<dbReference type="CDD" id="cd23767">
    <property type="entry name" value="IQCD"/>
    <property type="match status" value="1"/>
</dbReference>
<keyword evidence="3" id="KW-1185">Reference proteome</keyword>
<evidence type="ECO:0000313" key="3">
    <source>
        <dbReference type="Proteomes" id="UP000815325"/>
    </source>
</evidence>
<dbReference type="SMART" id="SM00015">
    <property type="entry name" value="IQ"/>
    <property type="match status" value="3"/>
</dbReference>
<dbReference type="Pfam" id="PF00612">
    <property type="entry name" value="IQ"/>
    <property type="match status" value="1"/>
</dbReference>
<feature type="compositionally biased region" description="Low complexity" evidence="1">
    <location>
        <begin position="150"/>
        <end position="162"/>
    </location>
</feature>
<sequence>MDTIMDRARHERAARVIQAYFKGYRARKAFRRLQQGNLKIQAHARGWYTRKMVKEERQRLALDQRFQRVLGLHYGRIDALELEQLQILEQPSANIEVWDARRALAATKVAAAFRGMMQRKKWAARDAERIQREAESRRVHAAFQEVNAAGASQAHGSAGRASTITLVPPPSARQSATVLIGSPNKSEAGGAPWDDVASSTDAEGRQGSNSTGTNWTRDASHISSKRHMDLSKQVDACTASYKAMAKHRRQDTQQVEARLQALSKEHQASAAKRVRVLAGRQQQLAVSEVLAGQLEGLVALDQLQDPQPHDFPKPSLGSERWERATQSHALALADARVGDQWWRHLHTLNRPDLQEALLQQDEDRWQMLDLTWRRRWLRIEDMEQQRPDPHAEFSHSRPLVLHELAEYQVDVHPTAQAQPGRDHDQSMATGRSIHPALGVACNLNISLSRQVKK</sequence>
<reference evidence="2" key="1">
    <citation type="submission" date="2017-08" db="EMBL/GenBank/DDBJ databases">
        <authorList>
            <person name="Polle J.E."/>
            <person name="Barry K."/>
            <person name="Cushman J."/>
            <person name="Schmutz J."/>
            <person name="Tran D."/>
            <person name="Hathwaick L.T."/>
            <person name="Yim W.C."/>
            <person name="Jenkins J."/>
            <person name="Mckie-Krisberg Z.M."/>
            <person name="Prochnik S."/>
            <person name="Lindquist E."/>
            <person name="Dockter R.B."/>
            <person name="Adam C."/>
            <person name="Molina H."/>
            <person name="Bunkerborg J."/>
            <person name="Jin E."/>
            <person name="Buchheim M."/>
            <person name="Magnuson J."/>
        </authorList>
    </citation>
    <scope>NUCLEOTIDE SEQUENCE</scope>
    <source>
        <strain evidence="2">CCAP 19/18</strain>
    </source>
</reference>